<comment type="caution">
    <text evidence="9">The sequence shown here is derived from an EMBL/GenBank/DDBJ whole genome shotgun (WGS) entry which is preliminary data.</text>
</comment>
<reference evidence="9 10" key="1">
    <citation type="submission" date="2017-07" db="EMBL/GenBank/DDBJ databases">
        <title>Mechanisms for carbon and nitrogen cycling indicate functional differentiation within the Candidate Phyla Radiation.</title>
        <authorList>
            <person name="Danczak R.E."/>
            <person name="Johnston M.D."/>
            <person name="Kenah C."/>
            <person name="Slattery M."/>
            <person name="Wrighton K.C."/>
            <person name="Wilkins M.J."/>
        </authorList>
    </citation>
    <scope>NUCLEOTIDE SEQUENCE [LARGE SCALE GENOMIC DNA]</scope>
    <source>
        <strain evidence="9">Licking1014_96</strain>
    </source>
</reference>
<feature type="binding site" evidence="7">
    <location>
        <position position="69"/>
    </location>
    <ligand>
        <name>Mg(2+)</name>
        <dbReference type="ChEBI" id="CHEBI:18420"/>
    </ligand>
</feature>
<feature type="transmembrane region" description="Helical" evidence="8">
    <location>
        <begin position="164"/>
        <end position="184"/>
    </location>
</feature>
<evidence type="ECO:0000256" key="3">
    <source>
        <dbReference type="ARBA" id="ARBA00022679"/>
    </source>
</evidence>
<evidence type="ECO:0000256" key="7">
    <source>
        <dbReference type="PIRSR" id="PIRSR600715-1"/>
    </source>
</evidence>
<evidence type="ECO:0000256" key="6">
    <source>
        <dbReference type="ARBA" id="ARBA00023136"/>
    </source>
</evidence>
<dbReference type="Pfam" id="PF00953">
    <property type="entry name" value="Glycos_transf_4"/>
    <property type="match status" value="1"/>
</dbReference>
<name>A0A554LG70_9BACT</name>
<dbReference type="CDD" id="cd06853">
    <property type="entry name" value="GT_WecA_like"/>
    <property type="match status" value="1"/>
</dbReference>
<evidence type="ECO:0000256" key="1">
    <source>
        <dbReference type="ARBA" id="ARBA00004651"/>
    </source>
</evidence>
<dbReference type="InterPro" id="IPR000715">
    <property type="entry name" value="Glycosyl_transferase_4"/>
</dbReference>
<dbReference type="PANTHER" id="PTHR22926:SF3">
    <property type="entry name" value="UNDECAPRENYL-PHOSPHATE ALPHA-N-ACETYLGLUCOSAMINYL 1-PHOSPHATE TRANSFERASE"/>
    <property type="match status" value="1"/>
</dbReference>
<feature type="transmembrane region" description="Helical" evidence="8">
    <location>
        <begin position="12"/>
        <end position="34"/>
    </location>
</feature>
<keyword evidence="4 8" id="KW-0812">Transmembrane</keyword>
<dbReference type="EMBL" id="VMGH01000022">
    <property type="protein sequence ID" value="TSC91876.1"/>
    <property type="molecule type" value="Genomic_DNA"/>
</dbReference>
<proteinExistence type="predicted"/>
<evidence type="ECO:0000256" key="2">
    <source>
        <dbReference type="ARBA" id="ARBA00022475"/>
    </source>
</evidence>
<dbReference type="GO" id="GO:0046872">
    <property type="term" value="F:metal ion binding"/>
    <property type="evidence" value="ECO:0007669"/>
    <property type="project" value="UniProtKB-KW"/>
</dbReference>
<feature type="transmembrane region" description="Helical" evidence="8">
    <location>
        <begin position="91"/>
        <end position="109"/>
    </location>
</feature>
<dbReference type="PANTHER" id="PTHR22926">
    <property type="entry name" value="PHOSPHO-N-ACETYLMURAMOYL-PENTAPEPTIDE-TRANSFERASE"/>
    <property type="match status" value="1"/>
</dbReference>
<keyword evidence="5 8" id="KW-1133">Transmembrane helix</keyword>
<protein>
    <submittedName>
        <fullName evidence="9">UDP-N-acetylglucosamine:undecaprenyl-P N-acetylglucosaminyl 1-P transferase</fullName>
    </submittedName>
</protein>
<feature type="binding site" evidence="7">
    <location>
        <position position="7"/>
    </location>
    <ligand>
        <name>Mg(2+)</name>
        <dbReference type="ChEBI" id="CHEBI:18420"/>
    </ligand>
</feature>
<dbReference type="GO" id="GO:0016780">
    <property type="term" value="F:phosphotransferase activity, for other substituted phosphate groups"/>
    <property type="evidence" value="ECO:0007669"/>
    <property type="project" value="InterPro"/>
</dbReference>
<keyword evidence="6 8" id="KW-0472">Membrane</keyword>
<comment type="subcellular location">
    <subcellularLocation>
        <location evidence="1">Cell membrane</location>
        <topology evidence="1">Multi-pass membrane protein</topology>
    </subcellularLocation>
</comment>
<dbReference type="AlphaFoldDB" id="A0A554LG70"/>
<evidence type="ECO:0000313" key="10">
    <source>
        <dbReference type="Proteomes" id="UP000318296"/>
    </source>
</evidence>
<dbReference type="GO" id="GO:0009103">
    <property type="term" value="P:lipopolysaccharide biosynthetic process"/>
    <property type="evidence" value="ECO:0007669"/>
    <property type="project" value="TreeGrafter"/>
</dbReference>
<keyword evidence="3 9" id="KW-0808">Transferase</keyword>
<sequence>GIINVINFLDGIDGLAAGVSFFATLSIFFISLLLTVYQPATAFLSIVLAGAVLGFLPYNFNPAKIFMGDSGSLFLGYALAILSIISGAKMATALLVLGFPIIDGLWVVARRIVRHESPFKPDKTHLHHRLLSAGLSVRGAVILLWMISLIFGLLGIISTTYGKMMAIILLVIIMLVVYSFLYYFERRKECPSA</sequence>
<gene>
    <name evidence="9" type="ORF">CEN92_167</name>
</gene>
<evidence type="ECO:0000256" key="4">
    <source>
        <dbReference type="ARBA" id="ARBA00022692"/>
    </source>
</evidence>
<evidence type="ECO:0000256" key="8">
    <source>
        <dbReference type="SAM" id="Phobius"/>
    </source>
</evidence>
<dbReference type="Proteomes" id="UP000318296">
    <property type="component" value="Unassembled WGS sequence"/>
</dbReference>
<keyword evidence="7" id="KW-0479">Metal-binding</keyword>
<comment type="cofactor">
    <cofactor evidence="7">
        <name>Mg(2+)</name>
        <dbReference type="ChEBI" id="CHEBI:18420"/>
    </cofactor>
</comment>
<dbReference type="GO" id="GO:0071555">
    <property type="term" value="P:cell wall organization"/>
    <property type="evidence" value="ECO:0007669"/>
    <property type="project" value="TreeGrafter"/>
</dbReference>
<dbReference type="GO" id="GO:0005886">
    <property type="term" value="C:plasma membrane"/>
    <property type="evidence" value="ECO:0007669"/>
    <property type="project" value="UniProtKB-SubCell"/>
</dbReference>
<evidence type="ECO:0000256" key="5">
    <source>
        <dbReference type="ARBA" id="ARBA00022989"/>
    </source>
</evidence>
<feature type="transmembrane region" description="Helical" evidence="8">
    <location>
        <begin position="40"/>
        <end position="58"/>
    </location>
</feature>
<keyword evidence="7" id="KW-0460">Magnesium</keyword>
<dbReference type="GO" id="GO:0044038">
    <property type="term" value="P:cell wall macromolecule biosynthetic process"/>
    <property type="evidence" value="ECO:0007669"/>
    <property type="project" value="TreeGrafter"/>
</dbReference>
<evidence type="ECO:0000313" key="9">
    <source>
        <dbReference type="EMBL" id="TSC91876.1"/>
    </source>
</evidence>
<keyword evidence="2" id="KW-1003">Cell membrane</keyword>
<accession>A0A554LG70</accession>
<organism evidence="9 10">
    <name type="scientific">Candidatus Berkelbacteria bacterium Licking1014_96</name>
    <dbReference type="NCBI Taxonomy" id="2017149"/>
    <lineage>
        <taxon>Bacteria</taxon>
        <taxon>Candidatus Berkelbacteria</taxon>
    </lineage>
</organism>
<feature type="transmembrane region" description="Helical" evidence="8">
    <location>
        <begin position="130"/>
        <end position="158"/>
    </location>
</feature>
<feature type="non-terminal residue" evidence="9">
    <location>
        <position position="1"/>
    </location>
</feature>